<name>A0A1M5AGZ4_9FIRM</name>
<keyword evidence="1" id="KW-1133">Transmembrane helix</keyword>
<gene>
    <name evidence="2" type="ORF">SAMN02745218_01908</name>
</gene>
<organism evidence="2 3">
    <name type="scientific">Desulfofundulus australicus DSM 11792</name>
    <dbReference type="NCBI Taxonomy" id="1121425"/>
    <lineage>
        <taxon>Bacteria</taxon>
        <taxon>Bacillati</taxon>
        <taxon>Bacillota</taxon>
        <taxon>Clostridia</taxon>
        <taxon>Eubacteriales</taxon>
        <taxon>Peptococcaceae</taxon>
        <taxon>Desulfofundulus</taxon>
    </lineage>
</organism>
<dbReference type="AlphaFoldDB" id="A0A1M5AGZ4"/>
<protein>
    <submittedName>
        <fullName evidence="2">Small integral membrane protein</fullName>
    </submittedName>
</protein>
<dbReference type="EMBL" id="FQUW01000021">
    <property type="protein sequence ID" value="SHF29580.1"/>
    <property type="molecule type" value="Genomic_DNA"/>
</dbReference>
<keyword evidence="3" id="KW-1185">Reference proteome</keyword>
<sequence>MGCYQMDAYALVELWRKHKGKITGIILGLAFGWFAITYGLLKAVFVSACVVAGYYIGKHLDERVNFKEIFSRLFQER</sequence>
<evidence type="ECO:0000313" key="3">
    <source>
        <dbReference type="Proteomes" id="UP000184196"/>
    </source>
</evidence>
<evidence type="ECO:0000313" key="2">
    <source>
        <dbReference type="EMBL" id="SHF29580.1"/>
    </source>
</evidence>
<dbReference type="InterPro" id="IPR018730">
    <property type="entry name" value="DUF2273"/>
</dbReference>
<keyword evidence="1" id="KW-0472">Membrane</keyword>
<accession>A0A1M5AGZ4</accession>
<dbReference type="Pfam" id="PF10031">
    <property type="entry name" value="DUF2273"/>
    <property type="match status" value="1"/>
</dbReference>
<proteinExistence type="predicted"/>
<keyword evidence="1" id="KW-0812">Transmembrane</keyword>
<reference evidence="3" key="1">
    <citation type="submission" date="2016-11" db="EMBL/GenBank/DDBJ databases">
        <authorList>
            <person name="Varghese N."/>
            <person name="Submissions S."/>
        </authorList>
    </citation>
    <scope>NUCLEOTIDE SEQUENCE [LARGE SCALE GENOMIC DNA]</scope>
    <source>
        <strain evidence="3">DSM 11792</strain>
    </source>
</reference>
<feature type="transmembrane region" description="Helical" evidence="1">
    <location>
        <begin position="25"/>
        <end position="56"/>
    </location>
</feature>
<dbReference type="Proteomes" id="UP000184196">
    <property type="component" value="Unassembled WGS sequence"/>
</dbReference>
<evidence type="ECO:0000256" key="1">
    <source>
        <dbReference type="SAM" id="Phobius"/>
    </source>
</evidence>